<evidence type="ECO:0000256" key="1">
    <source>
        <dbReference type="ARBA" id="ARBA00010839"/>
    </source>
</evidence>
<dbReference type="InterPro" id="IPR048469">
    <property type="entry name" value="YchJ-like_M"/>
</dbReference>
<sequence>MSARAAACPCGSGRGHAACCRPLHEGAAAPDAAALMRARYCAYVLRDAAYLRASWHPATCPADLDLSDGPAWLGLDVRRHVEPADAAVRAQVAAVTATSPAAGDVAVVEFVARFRVGGGRVQRMQERSRFAREHGRWLYVDGDVA</sequence>
<dbReference type="Pfam" id="PF17775">
    <property type="entry name" value="YchJ_M-like"/>
    <property type="match status" value="1"/>
</dbReference>
<feature type="domain" description="YchJ-like middle NTF2-like" evidence="3">
    <location>
        <begin position="32"/>
        <end position="142"/>
    </location>
</feature>
<dbReference type="InterPro" id="IPR023006">
    <property type="entry name" value="YchJ-like"/>
</dbReference>
<protein>
    <recommendedName>
        <fullName evidence="2">UPF0225 protein ACFO3Q_09550</fullName>
    </recommendedName>
</protein>
<dbReference type="Gene3D" id="3.10.450.50">
    <property type="match status" value="1"/>
</dbReference>
<accession>A0ABV9NJG4</accession>
<name>A0ABV9NJG4_9GAMM</name>
<gene>
    <name evidence="4" type="ORF">ACFO3Q_09550</name>
</gene>
<dbReference type="PANTHER" id="PTHR33747:SF1">
    <property type="entry name" value="ADENYLATE CYCLASE-ASSOCIATED CAP C-TERMINAL DOMAIN-CONTAINING PROTEIN"/>
    <property type="match status" value="1"/>
</dbReference>
<evidence type="ECO:0000256" key="2">
    <source>
        <dbReference type="HAMAP-Rule" id="MF_00612"/>
    </source>
</evidence>
<evidence type="ECO:0000313" key="4">
    <source>
        <dbReference type="EMBL" id="MFC4728416.1"/>
    </source>
</evidence>
<evidence type="ECO:0000313" key="5">
    <source>
        <dbReference type="Proteomes" id="UP001595892"/>
    </source>
</evidence>
<dbReference type="SUPFAM" id="SSF54427">
    <property type="entry name" value="NTF2-like"/>
    <property type="match status" value="1"/>
</dbReference>
<reference evidence="5" key="1">
    <citation type="journal article" date="2019" name="Int. J. Syst. Evol. Microbiol.">
        <title>The Global Catalogue of Microorganisms (GCM) 10K type strain sequencing project: providing services to taxonomists for standard genome sequencing and annotation.</title>
        <authorList>
            <consortium name="The Broad Institute Genomics Platform"/>
            <consortium name="The Broad Institute Genome Sequencing Center for Infectious Disease"/>
            <person name="Wu L."/>
            <person name="Ma J."/>
        </authorList>
    </citation>
    <scope>NUCLEOTIDE SEQUENCE [LARGE SCALE GENOMIC DNA]</scope>
    <source>
        <strain evidence="5">CGMCC 1.13574</strain>
    </source>
</reference>
<dbReference type="InterPro" id="IPR004027">
    <property type="entry name" value="SEC_C_motif"/>
</dbReference>
<comment type="similarity">
    <text evidence="1 2">Belongs to the UPF0225 family.</text>
</comment>
<dbReference type="Pfam" id="PF02810">
    <property type="entry name" value="SEC-C"/>
    <property type="match status" value="1"/>
</dbReference>
<dbReference type="InterPro" id="IPR032710">
    <property type="entry name" value="NTF2-like_dom_sf"/>
</dbReference>
<comment type="caution">
    <text evidence="4">The sequence shown here is derived from an EMBL/GenBank/DDBJ whole genome shotgun (WGS) entry which is preliminary data.</text>
</comment>
<organism evidence="4 5">
    <name type="scientific">Coralloluteibacterium thermophilum</name>
    <dbReference type="NCBI Taxonomy" id="2707049"/>
    <lineage>
        <taxon>Bacteria</taxon>
        <taxon>Pseudomonadati</taxon>
        <taxon>Pseudomonadota</taxon>
        <taxon>Gammaproteobacteria</taxon>
        <taxon>Lysobacterales</taxon>
        <taxon>Lysobacteraceae</taxon>
        <taxon>Coralloluteibacterium</taxon>
    </lineage>
</organism>
<proteinExistence type="inferred from homology"/>
<dbReference type="EMBL" id="JBHSGG010000026">
    <property type="protein sequence ID" value="MFC4728416.1"/>
    <property type="molecule type" value="Genomic_DNA"/>
</dbReference>
<dbReference type="RefSeq" id="WP_377004446.1">
    <property type="nucleotide sequence ID" value="NZ_JBHSGG010000026.1"/>
</dbReference>
<keyword evidence="5" id="KW-1185">Reference proteome</keyword>
<dbReference type="HAMAP" id="MF_00612">
    <property type="entry name" value="UPF0225"/>
    <property type="match status" value="1"/>
</dbReference>
<dbReference type="Proteomes" id="UP001595892">
    <property type="component" value="Unassembled WGS sequence"/>
</dbReference>
<dbReference type="PANTHER" id="PTHR33747">
    <property type="entry name" value="UPF0225 PROTEIN SCO1677"/>
    <property type="match status" value="1"/>
</dbReference>
<evidence type="ECO:0000259" key="3">
    <source>
        <dbReference type="Pfam" id="PF17775"/>
    </source>
</evidence>